<dbReference type="Proteomes" id="UP001147760">
    <property type="component" value="Unassembled WGS sequence"/>
</dbReference>
<dbReference type="AlphaFoldDB" id="A0A9X0BL88"/>
<keyword evidence="2" id="KW-1185">Reference proteome</keyword>
<evidence type="ECO:0000313" key="1">
    <source>
        <dbReference type="EMBL" id="KAJ5471354.1"/>
    </source>
</evidence>
<reference evidence="1" key="1">
    <citation type="submission" date="2022-12" db="EMBL/GenBank/DDBJ databases">
        <authorList>
            <person name="Petersen C."/>
        </authorList>
    </citation>
    <scope>NUCLEOTIDE SEQUENCE</scope>
    <source>
        <strain evidence="1">IBT 17660</strain>
    </source>
</reference>
<evidence type="ECO:0000313" key="2">
    <source>
        <dbReference type="Proteomes" id="UP001147760"/>
    </source>
</evidence>
<name>A0A9X0BL88_9EURO</name>
<dbReference type="OrthoDB" id="5070566at2759"/>
<protein>
    <submittedName>
        <fullName evidence="1">Uncharacterized protein</fullName>
    </submittedName>
</protein>
<sequence length="127" mass="14357">MSEIRFETPYSQAFYHKSVNESPQQRAQRKMDAFRAATVEAARLDPNVASIQFGTISGDGIGGDWAVTFSEKDYNVDVKFDVVRKTPFRTQARKIGYIISVTIIQECRPMTENPGTMPRHILMSLVP</sequence>
<accession>A0A9X0BL88</accession>
<organism evidence="1 2">
    <name type="scientific">Penicillium desertorum</name>
    <dbReference type="NCBI Taxonomy" id="1303715"/>
    <lineage>
        <taxon>Eukaryota</taxon>
        <taxon>Fungi</taxon>
        <taxon>Dikarya</taxon>
        <taxon>Ascomycota</taxon>
        <taxon>Pezizomycotina</taxon>
        <taxon>Eurotiomycetes</taxon>
        <taxon>Eurotiomycetidae</taxon>
        <taxon>Eurotiales</taxon>
        <taxon>Aspergillaceae</taxon>
        <taxon>Penicillium</taxon>
    </lineage>
</organism>
<reference evidence="1" key="2">
    <citation type="journal article" date="2023" name="IMA Fungus">
        <title>Comparative genomic study of the Penicillium genus elucidates a diverse pangenome and 15 lateral gene transfer events.</title>
        <authorList>
            <person name="Petersen C."/>
            <person name="Sorensen T."/>
            <person name="Nielsen M.R."/>
            <person name="Sondergaard T.E."/>
            <person name="Sorensen J.L."/>
            <person name="Fitzpatrick D.A."/>
            <person name="Frisvad J.C."/>
            <person name="Nielsen K.L."/>
        </authorList>
    </citation>
    <scope>NUCLEOTIDE SEQUENCE</scope>
    <source>
        <strain evidence="1">IBT 17660</strain>
    </source>
</reference>
<comment type="caution">
    <text evidence="1">The sequence shown here is derived from an EMBL/GenBank/DDBJ whole genome shotgun (WGS) entry which is preliminary data.</text>
</comment>
<gene>
    <name evidence="1" type="ORF">N7530_008711</name>
</gene>
<proteinExistence type="predicted"/>
<dbReference type="EMBL" id="JAPWDO010000005">
    <property type="protein sequence ID" value="KAJ5471354.1"/>
    <property type="molecule type" value="Genomic_DNA"/>
</dbReference>